<comment type="caution">
    <text evidence="2">The sequence shown here is derived from an EMBL/GenBank/DDBJ whole genome shotgun (WGS) entry which is preliminary data.</text>
</comment>
<dbReference type="InterPro" id="IPR032585">
    <property type="entry name" value="DUF4912"/>
</dbReference>
<feature type="region of interest" description="Disordered" evidence="1">
    <location>
        <begin position="140"/>
        <end position="162"/>
    </location>
</feature>
<dbReference type="RefSeq" id="WP_320685019.1">
    <property type="nucleotide sequence ID" value="NZ_JAXBLV010000013.1"/>
</dbReference>
<dbReference type="Proteomes" id="UP001272242">
    <property type="component" value="Unassembled WGS sequence"/>
</dbReference>
<dbReference type="EMBL" id="JAXBLV010000013">
    <property type="protein sequence ID" value="MDY3558046.1"/>
    <property type="molecule type" value="Genomic_DNA"/>
</dbReference>
<organism evidence="2 3">
    <name type="scientific">Gemmata algarum</name>
    <dbReference type="NCBI Taxonomy" id="2975278"/>
    <lineage>
        <taxon>Bacteria</taxon>
        <taxon>Pseudomonadati</taxon>
        <taxon>Planctomycetota</taxon>
        <taxon>Planctomycetia</taxon>
        <taxon>Gemmatales</taxon>
        <taxon>Gemmataceae</taxon>
        <taxon>Gemmata</taxon>
    </lineage>
</organism>
<gene>
    <name evidence="2" type="ORF">R5W23_000766</name>
</gene>
<name>A0ABU5ESH5_9BACT</name>
<proteinExistence type="predicted"/>
<accession>A0ABU5ESH5</accession>
<evidence type="ECO:0000256" key="1">
    <source>
        <dbReference type="SAM" id="MobiDB-lite"/>
    </source>
</evidence>
<evidence type="ECO:0000313" key="3">
    <source>
        <dbReference type="Proteomes" id="UP001272242"/>
    </source>
</evidence>
<evidence type="ECO:0000313" key="2">
    <source>
        <dbReference type="EMBL" id="MDY3558046.1"/>
    </source>
</evidence>
<protein>
    <submittedName>
        <fullName evidence="2">DUF4912 domain-containing protein</fullName>
    </submittedName>
</protein>
<dbReference type="Pfam" id="PF16258">
    <property type="entry name" value="DUF4912"/>
    <property type="match status" value="1"/>
</dbReference>
<reference evidence="3" key="1">
    <citation type="journal article" date="2023" name="Mar. Drugs">
        <title>Gemmata algarum, a Novel Planctomycete Isolated from an Algal Mat, Displays Antimicrobial Activity.</title>
        <authorList>
            <person name="Kumar G."/>
            <person name="Kallscheuer N."/>
            <person name="Kashif M."/>
            <person name="Ahamad S."/>
            <person name="Jagadeeshwari U."/>
            <person name="Pannikurungottu S."/>
            <person name="Haufschild T."/>
            <person name="Kabuu M."/>
            <person name="Sasikala C."/>
            <person name="Jogler C."/>
            <person name="Ramana C."/>
        </authorList>
    </citation>
    <scope>NUCLEOTIDE SEQUENCE [LARGE SCALE GENOMIC DNA]</scope>
    <source>
        <strain evidence="3">JC673</strain>
    </source>
</reference>
<keyword evidence="3" id="KW-1185">Reference proteome</keyword>
<sequence>MKTAGTLNDRSKKELADLAKRNGVRGWEAMDKPALIKALAKKPAPKNSVTEKSAPKPAKPLVKVAKVAAKVTKAKKVKAAPKPISKAKVVAKSAPTPKPAPVKTKPTPAVASPAVKAVVSDSHKPVPPAVTKPLIQKTTTPTKGATKSLIPTRDTSKEAARPLNTASKDRIFLTVPNPYWLNAYWELTTHSMQRAEAALRQDWHGAKLIIRLFDVTSGDTTSTSETPVKDVTIQGTGQTWYIDVPGGGRAYRADIGYVSRRGDFYVLARSNVVTPPKAGSGEAGDGFDLGGWDDDDAKRKAERILAMSTGFESSGSSELRELYEERLGRPLGPPKQTAFGTGAIPPGSVKKFFFEIDAKLIVFGRTDPSAHLTLNNDPIKLNPDGTFRMTFNLPDSRQIIPAVAASADGVEERTIVLAVERNTKHLDPMIHDQMNEV</sequence>